<dbReference type="GO" id="GO:0016757">
    <property type="term" value="F:glycosyltransferase activity"/>
    <property type="evidence" value="ECO:0007669"/>
    <property type="project" value="InterPro"/>
</dbReference>
<dbReference type="OrthoDB" id="9801609at2"/>
<accession>A0A1T4RV30</accession>
<dbReference type="RefSeq" id="WP_078669966.1">
    <property type="nucleotide sequence ID" value="NZ_FUWZ01000002.1"/>
</dbReference>
<keyword evidence="1 3" id="KW-0808">Transferase</keyword>
<dbReference type="AlphaFoldDB" id="A0A1T4RV30"/>
<gene>
    <name evidence="3" type="ORF">SAMN04488128_1021507</name>
</gene>
<dbReference type="InterPro" id="IPR001296">
    <property type="entry name" value="Glyco_trans_1"/>
</dbReference>
<sequence length="370" mass="41267">MQIAVNAACLRKDLPADTGRVATDIIFALCRQQPEHRFTFYFDGEIPAHLTFPANVTPVVLPLKGGKRWHRYWWREWQLPHAMKAGGAQWYIGLDGTLPLRSKVPALILLRDLSFLKDAGLQSAREQESLKKHITRYLDRASHIAVLSATAKEELLRYAPGAAGKVVQLEPAVSSVFRPLEWDDREDVKINWSGSVEYFLVTGSIHPRNNIMPVFKAFSALKKRQRTNLKLVLAGNLAPEGAEIVKALESFKFRRDVVWKENLTMEELASVIGGAYALIYSTRFDGLPMPLYMARQCEVPVIALESVAAREAGGDTVLYTDPASVDDLAEKMSLLYKDEQLRSRLLAMEPPVRPGSSWEAAGAALAGLLK</sequence>
<name>A0A1T4RV30_9BACT</name>
<protein>
    <submittedName>
        <fullName evidence="3">Glycosyltransferase involved in cell wall bisynthesis</fullName>
    </submittedName>
</protein>
<proteinExistence type="predicted"/>
<dbReference type="PANTHER" id="PTHR46401">
    <property type="entry name" value="GLYCOSYLTRANSFERASE WBBK-RELATED"/>
    <property type="match status" value="1"/>
</dbReference>
<dbReference type="Pfam" id="PF00534">
    <property type="entry name" value="Glycos_transf_1"/>
    <property type="match status" value="1"/>
</dbReference>
<keyword evidence="4" id="KW-1185">Reference proteome</keyword>
<feature type="domain" description="Glycosyl transferase family 1" evidence="2">
    <location>
        <begin position="187"/>
        <end position="345"/>
    </location>
</feature>
<dbReference type="PANTHER" id="PTHR46401:SF2">
    <property type="entry name" value="GLYCOSYLTRANSFERASE WBBK-RELATED"/>
    <property type="match status" value="1"/>
</dbReference>
<dbReference type="STRING" id="634771.SAMN04488128_1021507"/>
<dbReference type="Gene3D" id="3.40.50.2000">
    <property type="entry name" value="Glycogen Phosphorylase B"/>
    <property type="match status" value="1"/>
</dbReference>
<evidence type="ECO:0000256" key="1">
    <source>
        <dbReference type="ARBA" id="ARBA00022679"/>
    </source>
</evidence>
<dbReference type="SUPFAM" id="SSF53756">
    <property type="entry name" value="UDP-Glycosyltransferase/glycogen phosphorylase"/>
    <property type="match status" value="1"/>
</dbReference>
<dbReference type="GO" id="GO:0009103">
    <property type="term" value="P:lipopolysaccharide biosynthetic process"/>
    <property type="evidence" value="ECO:0007669"/>
    <property type="project" value="TreeGrafter"/>
</dbReference>
<reference evidence="4" key="1">
    <citation type="submission" date="2017-02" db="EMBL/GenBank/DDBJ databases">
        <authorList>
            <person name="Varghese N."/>
            <person name="Submissions S."/>
        </authorList>
    </citation>
    <scope>NUCLEOTIDE SEQUENCE [LARGE SCALE GENOMIC DNA]</scope>
    <source>
        <strain evidence="4">DSM 22224</strain>
    </source>
</reference>
<organism evidence="3 4">
    <name type="scientific">Chitinophaga eiseniae</name>
    <dbReference type="NCBI Taxonomy" id="634771"/>
    <lineage>
        <taxon>Bacteria</taxon>
        <taxon>Pseudomonadati</taxon>
        <taxon>Bacteroidota</taxon>
        <taxon>Chitinophagia</taxon>
        <taxon>Chitinophagales</taxon>
        <taxon>Chitinophagaceae</taxon>
        <taxon>Chitinophaga</taxon>
    </lineage>
</organism>
<evidence type="ECO:0000259" key="2">
    <source>
        <dbReference type="Pfam" id="PF00534"/>
    </source>
</evidence>
<dbReference type="Proteomes" id="UP000190367">
    <property type="component" value="Unassembled WGS sequence"/>
</dbReference>
<evidence type="ECO:0000313" key="3">
    <source>
        <dbReference type="EMBL" id="SKA19792.1"/>
    </source>
</evidence>
<dbReference type="EMBL" id="FUWZ01000002">
    <property type="protein sequence ID" value="SKA19792.1"/>
    <property type="molecule type" value="Genomic_DNA"/>
</dbReference>
<evidence type="ECO:0000313" key="4">
    <source>
        <dbReference type="Proteomes" id="UP000190367"/>
    </source>
</evidence>